<name>W3WVK2_PESFW</name>
<organism evidence="1 2">
    <name type="scientific">Pestalotiopsis fici (strain W106-1 / CGMCC3.15140)</name>
    <dbReference type="NCBI Taxonomy" id="1229662"/>
    <lineage>
        <taxon>Eukaryota</taxon>
        <taxon>Fungi</taxon>
        <taxon>Dikarya</taxon>
        <taxon>Ascomycota</taxon>
        <taxon>Pezizomycotina</taxon>
        <taxon>Sordariomycetes</taxon>
        <taxon>Xylariomycetidae</taxon>
        <taxon>Amphisphaeriales</taxon>
        <taxon>Sporocadaceae</taxon>
        <taxon>Pestalotiopsis</taxon>
    </lineage>
</organism>
<dbReference type="RefSeq" id="XP_007837813.1">
    <property type="nucleotide sequence ID" value="XM_007839622.1"/>
</dbReference>
<dbReference type="InParanoid" id="W3WVK2"/>
<dbReference type="AlphaFoldDB" id="W3WVK2"/>
<dbReference type="GeneID" id="19276054"/>
<keyword evidence="2" id="KW-1185">Reference proteome</keyword>
<dbReference type="Proteomes" id="UP000030651">
    <property type="component" value="Unassembled WGS sequence"/>
</dbReference>
<evidence type="ECO:0000313" key="2">
    <source>
        <dbReference type="Proteomes" id="UP000030651"/>
    </source>
</evidence>
<protein>
    <submittedName>
        <fullName evidence="1">Uncharacterized protein</fullName>
    </submittedName>
</protein>
<gene>
    <name evidence="1" type="ORF">PFICI_11041</name>
</gene>
<evidence type="ECO:0000313" key="1">
    <source>
        <dbReference type="EMBL" id="ETS77167.1"/>
    </source>
</evidence>
<dbReference type="KEGG" id="pfy:PFICI_11041"/>
<sequence>MRKRGEGKWQRLIAAGGDVDPPADLGLQRPTDVQLWKLLERSAARGGSRYDAEIARIQLSGDAASGDILKLLTSAIAKSGITSPVHYALPDAAVAAASIQKISDKETKLSVVPEAISDLFSDQEAFENARFDLLTRLPPSPVATDGGGDGTGSAAALPFSTSVVSEALTDLHHDHNYMGARKLLELTRDGPKSREFLKAAEGEKFLEQQIGSCGLRS</sequence>
<dbReference type="HOGENOM" id="CLU_1272691_0_0_1"/>
<dbReference type="EMBL" id="KI912116">
    <property type="protein sequence ID" value="ETS77167.1"/>
    <property type="molecule type" value="Genomic_DNA"/>
</dbReference>
<accession>W3WVK2</accession>
<reference evidence="2" key="1">
    <citation type="journal article" date="2015" name="BMC Genomics">
        <title>Genomic and transcriptomic analysis of the endophytic fungus Pestalotiopsis fici reveals its lifestyle and high potential for synthesis of natural products.</title>
        <authorList>
            <person name="Wang X."/>
            <person name="Zhang X."/>
            <person name="Liu L."/>
            <person name="Xiang M."/>
            <person name="Wang W."/>
            <person name="Sun X."/>
            <person name="Che Y."/>
            <person name="Guo L."/>
            <person name="Liu G."/>
            <person name="Guo L."/>
            <person name="Wang C."/>
            <person name="Yin W.B."/>
            <person name="Stadler M."/>
            <person name="Zhang X."/>
            <person name="Liu X."/>
        </authorList>
    </citation>
    <scope>NUCLEOTIDE SEQUENCE [LARGE SCALE GENOMIC DNA]</scope>
    <source>
        <strain evidence="2">W106-1 / CGMCC3.15140</strain>
    </source>
</reference>
<proteinExistence type="predicted"/>